<dbReference type="EMBL" id="BMZD01000005">
    <property type="protein sequence ID" value="GHA01488.1"/>
    <property type="molecule type" value="Genomic_DNA"/>
</dbReference>
<feature type="domain" description="GGDEF" evidence="3">
    <location>
        <begin position="286"/>
        <end position="419"/>
    </location>
</feature>
<dbReference type="AlphaFoldDB" id="A0A918VHE9"/>
<evidence type="ECO:0000256" key="1">
    <source>
        <dbReference type="SAM" id="Phobius"/>
    </source>
</evidence>
<keyword evidence="1" id="KW-0812">Transmembrane</keyword>
<feature type="domain" description="HAMP" evidence="2">
    <location>
        <begin position="190"/>
        <end position="243"/>
    </location>
</feature>
<sequence>MATPQKTKAPEVAPAAALPTLAQILGRVHLRLILFAVALAAASLVVSGGIVIRNYAQRNLDLLARTVSYTVEPAVVFGDQGAIREGVVSVAAVSGVDSVEVRDPAGRVLARWQHSHADFHSPITHAANGVIWPRPSLAPIRRGDVVIGEVRIFGNSEGILRYILAGTIIALSCLGLTVLATRILAQRLQKDVIGPLDHVADVAHAVRSDRAFDKRVPSSGIAEIDRFGQDFNALLAELQGWHAGLKSENAELARRATHDALTGLGNRVLFEQTLGDAIGNSVRSGTSFAVLYLDVDNFKDINDRHGHECGDAALIAVAERLRQSIRHVDHAFRLGGDEFAVVLAPFYNRAHVDAVSARIDKAMERPFRLPNGLFATATLSIGVAVYPDDGVSPQDLLRRADAEMYLRKRGRRSAGFEGIENA</sequence>
<organism evidence="4 5">
    <name type="scientific">Novosphingobium arvoryzae</name>
    <dbReference type="NCBI Taxonomy" id="1256514"/>
    <lineage>
        <taxon>Bacteria</taxon>
        <taxon>Pseudomonadati</taxon>
        <taxon>Pseudomonadota</taxon>
        <taxon>Alphaproteobacteria</taxon>
        <taxon>Sphingomonadales</taxon>
        <taxon>Sphingomonadaceae</taxon>
        <taxon>Novosphingobium</taxon>
    </lineage>
</organism>
<reference evidence="4" key="1">
    <citation type="journal article" date="2014" name="Int. J. Syst. Evol. Microbiol.">
        <title>Complete genome sequence of Corynebacterium casei LMG S-19264T (=DSM 44701T), isolated from a smear-ripened cheese.</title>
        <authorList>
            <consortium name="US DOE Joint Genome Institute (JGI-PGF)"/>
            <person name="Walter F."/>
            <person name="Albersmeier A."/>
            <person name="Kalinowski J."/>
            <person name="Ruckert C."/>
        </authorList>
    </citation>
    <scope>NUCLEOTIDE SEQUENCE</scope>
    <source>
        <strain evidence="4">KCTC 32422</strain>
    </source>
</reference>
<feature type="transmembrane region" description="Helical" evidence="1">
    <location>
        <begin position="159"/>
        <end position="180"/>
    </location>
</feature>
<accession>A0A918VHE9</accession>
<evidence type="ECO:0000313" key="4">
    <source>
        <dbReference type="EMBL" id="GHA01488.1"/>
    </source>
</evidence>
<dbReference type="Gene3D" id="3.30.70.270">
    <property type="match status" value="1"/>
</dbReference>
<dbReference type="PROSITE" id="PS50887">
    <property type="entry name" value="GGDEF"/>
    <property type="match status" value="1"/>
</dbReference>
<dbReference type="Proteomes" id="UP000634139">
    <property type="component" value="Unassembled WGS sequence"/>
</dbReference>
<dbReference type="InterPro" id="IPR000160">
    <property type="entry name" value="GGDEF_dom"/>
</dbReference>
<dbReference type="SMART" id="SM00267">
    <property type="entry name" value="GGDEF"/>
    <property type="match status" value="1"/>
</dbReference>
<protein>
    <submittedName>
        <fullName evidence="4">Diguanylate cyclase</fullName>
    </submittedName>
</protein>
<keyword evidence="1" id="KW-0472">Membrane</keyword>
<dbReference type="GO" id="GO:0007165">
    <property type="term" value="P:signal transduction"/>
    <property type="evidence" value="ECO:0007669"/>
    <property type="project" value="InterPro"/>
</dbReference>
<evidence type="ECO:0000313" key="5">
    <source>
        <dbReference type="Proteomes" id="UP000634139"/>
    </source>
</evidence>
<dbReference type="InterPro" id="IPR043128">
    <property type="entry name" value="Rev_trsase/Diguanyl_cyclase"/>
</dbReference>
<dbReference type="SUPFAM" id="SSF55073">
    <property type="entry name" value="Nucleotide cyclase"/>
    <property type="match status" value="1"/>
</dbReference>
<comment type="caution">
    <text evidence="4">The sequence shown here is derived from an EMBL/GenBank/DDBJ whole genome shotgun (WGS) entry which is preliminary data.</text>
</comment>
<dbReference type="PROSITE" id="PS50885">
    <property type="entry name" value="HAMP"/>
    <property type="match status" value="1"/>
</dbReference>
<dbReference type="NCBIfam" id="TIGR00254">
    <property type="entry name" value="GGDEF"/>
    <property type="match status" value="1"/>
</dbReference>
<name>A0A918VHE9_9SPHN</name>
<keyword evidence="5" id="KW-1185">Reference proteome</keyword>
<dbReference type="Pfam" id="PF17152">
    <property type="entry name" value="CHASE8"/>
    <property type="match status" value="1"/>
</dbReference>
<dbReference type="InterPro" id="IPR029787">
    <property type="entry name" value="Nucleotide_cyclase"/>
</dbReference>
<evidence type="ECO:0000259" key="2">
    <source>
        <dbReference type="PROSITE" id="PS50885"/>
    </source>
</evidence>
<dbReference type="Pfam" id="PF00990">
    <property type="entry name" value="GGDEF"/>
    <property type="match status" value="1"/>
</dbReference>
<dbReference type="InterPro" id="IPR003660">
    <property type="entry name" value="HAMP_dom"/>
</dbReference>
<keyword evidence="1" id="KW-1133">Transmembrane helix</keyword>
<dbReference type="CDD" id="cd01949">
    <property type="entry name" value="GGDEF"/>
    <property type="match status" value="1"/>
</dbReference>
<reference evidence="4" key="2">
    <citation type="submission" date="2020-09" db="EMBL/GenBank/DDBJ databases">
        <authorList>
            <person name="Sun Q."/>
            <person name="Kim S."/>
        </authorList>
    </citation>
    <scope>NUCLEOTIDE SEQUENCE</scope>
    <source>
        <strain evidence="4">KCTC 32422</strain>
    </source>
</reference>
<evidence type="ECO:0000259" key="3">
    <source>
        <dbReference type="PROSITE" id="PS50887"/>
    </source>
</evidence>
<dbReference type="PANTHER" id="PTHR46663">
    <property type="entry name" value="DIGUANYLATE CYCLASE DGCT-RELATED"/>
    <property type="match status" value="1"/>
</dbReference>
<gene>
    <name evidence="4" type="primary">tpbB</name>
    <name evidence="4" type="ORF">GCM10011617_22790</name>
</gene>
<dbReference type="InterPro" id="IPR033417">
    <property type="entry name" value="CHASE8"/>
</dbReference>
<dbReference type="RefSeq" id="WP_189541623.1">
    <property type="nucleotide sequence ID" value="NZ_BMZD01000005.1"/>
</dbReference>
<proteinExistence type="predicted"/>
<feature type="transmembrane region" description="Helical" evidence="1">
    <location>
        <begin position="32"/>
        <end position="52"/>
    </location>
</feature>
<dbReference type="GO" id="GO:0016020">
    <property type="term" value="C:membrane"/>
    <property type="evidence" value="ECO:0007669"/>
    <property type="project" value="InterPro"/>
</dbReference>
<dbReference type="InterPro" id="IPR052163">
    <property type="entry name" value="DGC-Regulatory_Protein"/>
</dbReference>
<dbReference type="PANTHER" id="PTHR46663:SF2">
    <property type="entry name" value="GGDEF DOMAIN-CONTAINING PROTEIN"/>
    <property type="match status" value="1"/>
</dbReference>